<organism evidence="2 3">
    <name type="scientific">Asticcacaulis biprosthecium C19</name>
    <dbReference type="NCBI Taxonomy" id="715226"/>
    <lineage>
        <taxon>Bacteria</taxon>
        <taxon>Pseudomonadati</taxon>
        <taxon>Pseudomonadota</taxon>
        <taxon>Alphaproteobacteria</taxon>
        <taxon>Caulobacterales</taxon>
        <taxon>Caulobacteraceae</taxon>
        <taxon>Asticcacaulis</taxon>
    </lineage>
</organism>
<proteinExistence type="predicted"/>
<dbReference type="STRING" id="715226.ABI_12630"/>
<dbReference type="RefSeq" id="WP_006272007.1">
    <property type="nucleotide sequence ID" value="NZ_GL883077.1"/>
</dbReference>
<dbReference type="HOGENOM" id="CLU_1040690_0_0_5"/>
<accession>F4QHT8</accession>
<evidence type="ECO:0000256" key="1">
    <source>
        <dbReference type="SAM" id="SignalP"/>
    </source>
</evidence>
<protein>
    <submittedName>
        <fullName evidence="2">Uncharacterized protein</fullName>
    </submittedName>
</protein>
<evidence type="ECO:0000313" key="3">
    <source>
        <dbReference type="Proteomes" id="UP000006512"/>
    </source>
</evidence>
<name>F4QHT8_9CAUL</name>
<sequence length="267" mass="29438">MQKFLKYAAFAAMVLASAGKTIAAEPLESVSSHLRIDGVASQEERELLQSLIQTSNDLLASPHFEENLLSLEGDYPEIFANPEWQAVSMRRLTDIVALREPGLTIIPVPVALFGSEAYSDNTMFNYVARTGSTHFNGIDLPGAMSIGRVNMYRYRQNDVVDKSCAINTITHERLHQISRSPDKFDHAIADTFANKRTNTTLPLASYLVGAVAQCTWLQEQGRVPSGGLKSCVQVFGTQNFNNERCSQFVDGQDVVDRKGLAKPAEPL</sequence>
<evidence type="ECO:0000313" key="2">
    <source>
        <dbReference type="EMBL" id="EGF92825.1"/>
    </source>
</evidence>
<gene>
    <name evidence="2" type="ORF">ABI_12630</name>
</gene>
<feature type="signal peptide" evidence="1">
    <location>
        <begin position="1"/>
        <end position="23"/>
    </location>
</feature>
<dbReference type="AlphaFoldDB" id="F4QHT8"/>
<dbReference type="EMBL" id="GL883077">
    <property type="protein sequence ID" value="EGF92825.1"/>
    <property type="molecule type" value="Genomic_DNA"/>
</dbReference>
<keyword evidence="1" id="KW-0732">Signal</keyword>
<keyword evidence="3" id="KW-1185">Reference proteome</keyword>
<dbReference type="Proteomes" id="UP000006512">
    <property type="component" value="Unassembled WGS sequence"/>
</dbReference>
<dbReference type="OrthoDB" id="9853909at2"/>
<reference evidence="3" key="1">
    <citation type="submission" date="2011-03" db="EMBL/GenBank/DDBJ databases">
        <title>Draft genome sequence of Brevundimonas diminuta.</title>
        <authorList>
            <person name="Brown P.J.B."/>
            <person name="Buechlein A."/>
            <person name="Hemmerich C."/>
            <person name="Brun Y.V."/>
        </authorList>
    </citation>
    <scope>NUCLEOTIDE SEQUENCE [LARGE SCALE GENOMIC DNA]</scope>
    <source>
        <strain evidence="3">C19</strain>
    </source>
</reference>
<feature type="chain" id="PRO_5003316537" evidence="1">
    <location>
        <begin position="24"/>
        <end position="267"/>
    </location>
</feature>